<reference evidence="2" key="1">
    <citation type="submission" date="2016-10" db="EMBL/GenBank/DDBJ databases">
        <title>Sequence of Gallionella enrichment culture.</title>
        <authorList>
            <person name="Poehlein A."/>
            <person name="Muehling M."/>
            <person name="Daniel R."/>
        </authorList>
    </citation>
    <scope>NUCLEOTIDE SEQUENCE</scope>
</reference>
<keyword evidence="1 2" id="KW-0560">Oxidoreductase</keyword>
<evidence type="ECO:0000313" key="2">
    <source>
        <dbReference type="EMBL" id="OIR11865.1"/>
    </source>
</evidence>
<dbReference type="SUPFAM" id="SSF51735">
    <property type="entry name" value="NAD(P)-binding Rossmann-fold domains"/>
    <property type="match status" value="1"/>
</dbReference>
<evidence type="ECO:0000256" key="1">
    <source>
        <dbReference type="ARBA" id="ARBA00023002"/>
    </source>
</evidence>
<dbReference type="Gene3D" id="3.40.50.720">
    <property type="entry name" value="NAD(P)-binding Rossmann-like Domain"/>
    <property type="match status" value="1"/>
</dbReference>
<dbReference type="EC" id="1.-.-.-" evidence="2"/>
<proteinExistence type="predicted"/>
<name>A0A1J5STK4_9ZZZZ</name>
<accession>A0A1J5STK4</accession>
<dbReference type="CDD" id="cd05327">
    <property type="entry name" value="retinol-DH_like_SDR_c_like"/>
    <property type="match status" value="1"/>
</dbReference>
<dbReference type="GO" id="GO:0016491">
    <property type="term" value="F:oxidoreductase activity"/>
    <property type="evidence" value="ECO:0007669"/>
    <property type="project" value="UniProtKB-KW"/>
</dbReference>
<dbReference type="Pfam" id="PF00106">
    <property type="entry name" value="adh_short"/>
    <property type="match status" value="1"/>
</dbReference>
<dbReference type="InterPro" id="IPR002347">
    <property type="entry name" value="SDR_fam"/>
</dbReference>
<dbReference type="AlphaFoldDB" id="A0A1J5STK4"/>
<dbReference type="PRINTS" id="PR00080">
    <property type="entry name" value="SDRFAMILY"/>
</dbReference>
<gene>
    <name evidence="2" type="primary">yciK_1</name>
    <name evidence="2" type="ORF">GALL_67220</name>
</gene>
<sequence>MKTILITGATDGIGLETAKALARQGHELVLHGRNQKKARSAMDAVHAVAPNAPLETACADLGDLAAVARMAQDLSAHLPRLDVLINNAGVYMTERKTSRDGFEMTLAVNHLAHFLLTNLLLPLLRKSEAPRVVTVSSMVHKNGHISLDDMGGGKKFDGYQAYADSKLANMLFANELARRAPWLTSNSLHPGVVGTKLLHAAFSMQGDSAASGARTSVCLATSPEVEKVTGRYFSNCTAATAAVQGLDQELAQRLWEWSEQAVKPYAPVPNS</sequence>
<dbReference type="PRINTS" id="PR00081">
    <property type="entry name" value="GDHRDH"/>
</dbReference>
<organism evidence="2">
    <name type="scientific">mine drainage metagenome</name>
    <dbReference type="NCBI Taxonomy" id="410659"/>
    <lineage>
        <taxon>unclassified sequences</taxon>
        <taxon>metagenomes</taxon>
        <taxon>ecological metagenomes</taxon>
    </lineage>
</organism>
<protein>
    <submittedName>
        <fullName evidence="2">Putative oxidoreductase YciK</fullName>
        <ecNumber evidence="2">1.-.-.-</ecNumber>
    </submittedName>
</protein>
<comment type="caution">
    <text evidence="2">The sequence shown here is derived from an EMBL/GenBank/DDBJ whole genome shotgun (WGS) entry which is preliminary data.</text>
</comment>
<dbReference type="PANTHER" id="PTHR43157:SF31">
    <property type="entry name" value="PHOSPHATIDYLINOSITOL-GLYCAN BIOSYNTHESIS CLASS F PROTEIN"/>
    <property type="match status" value="1"/>
</dbReference>
<dbReference type="InterPro" id="IPR036291">
    <property type="entry name" value="NAD(P)-bd_dom_sf"/>
</dbReference>
<dbReference type="PANTHER" id="PTHR43157">
    <property type="entry name" value="PHOSPHATIDYLINOSITOL-GLYCAN BIOSYNTHESIS CLASS F PROTEIN-RELATED"/>
    <property type="match status" value="1"/>
</dbReference>
<dbReference type="EMBL" id="MLJW01000019">
    <property type="protein sequence ID" value="OIR11865.1"/>
    <property type="molecule type" value="Genomic_DNA"/>
</dbReference>